<dbReference type="Gene3D" id="3.40.50.300">
    <property type="entry name" value="P-loop containing nucleotide triphosphate hydrolases"/>
    <property type="match status" value="1"/>
</dbReference>
<comment type="similarity">
    <text evidence="1">Belongs to the ABC transporter superfamily.</text>
</comment>
<dbReference type="PANTHER" id="PTHR42788">
    <property type="entry name" value="TAURINE IMPORT ATP-BINDING PROTEIN-RELATED"/>
    <property type="match status" value="1"/>
</dbReference>
<dbReference type="PANTHER" id="PTHR42788:SF19">
    <property type="entry name" value="ALIPHATIC SULFONATES IMPORT ATP-BINDING PROTEIN SSUB 2"/>
    <property type="match status" value="1"/>
</dbReference>
<dbReference type="GO" id="GO:0005524">
    <property type="term" value="F:ATP binding"/>
    <property type="evidence" value="ECO:0007669"/>
    <property type="project" value="InterPro"/>
</dbReference>
<evidence type="ECO:0000313" key="5">
    <source>
        <dbReference type="Proteomes" id="UP000249936"/>
    </source>
</evidence>
<evidence type="ECO:0000256" key="1">
    <source>
        <dbReference type="ARBA" id="ARBA00005417"/>
    </source>
</evidence>
<dbReference type="Pfam" id="PF00005">
    <property type="entry name" value="ABC_tran"/>
    <property type="match status" value="1"/>
</dbReference>
<dbReference type="EMBL" id="UASK01000005">
    <property type="protein sequence ID" value="SPX41839.1"/>
    <property type="molecule type" value="Genomic_DNA"/>
</dbReference>
<feature type="domain" description="ABC transporter" evidence="3">
    <location>
        <begin position="18"/>
        <end position="147"/>
    </location>
</feature>
<accession>A0A2X1PLJ1</accession>
<keyword evidence="4" id="KW-0378">Hydrolase</keyword>
<dbReference type="Proteomes" id="UP000249936">
    <property type="component" value="Unassembled WGS sequence"/>
</dbReference>
<reference evidence="4 5" key="1">
    <citation type="submission" date="2018-06" db="EMBL/GenBank/DDBJ databases">
        <authorList>
            <consortium name="Pathogen Informatics"/>
            <person name="Doyle S."/>
        </authorList>
    </citation>
    <scope>NUCLEOTIDE SEQUENCE [LARGE SCALE GENOMIC DNA]</scope>
    <source>
        <strain evidence="4 5">NCTC11872</strain>
    </source>
</reference>
<protein>
    <submittedName>
        <fullName evidence="4">Putative ABC-type nitrate/sulfonate/bicarbonate transport system, ATPase component</fullName>
        <ecNumber evidence="4">3.6.3.-</ecNumber>
    </submittedName>
</protein>
<keyword evidence="2" id="KW-0813">Transport</keyword>
<dbReference type="AlphaFoldDB" id="A0A2X1PLJ1"/>
<evidence type="ECO:0000259" key="3">
    <source>
        <dbReference type="Pfam" id="PF00005"/>
    </source>
</evidence>
<dbReference type="GO" id="GO:0016887">
    <property type="term" value="F:ATP hydrolysis activity"/>
    <property type="evidence" value="ECO:0007669"/>
    <property type="project" value="InterPro"/>
</dbReference>
<dbReference type="SUPFAM" id="SSF52540">
    <property type="entry name" value="P-loop containing nucleoside triphosphate hydrolases"/>
    <property type="match status" value="1"/>
</dbReference>
<dbReference type="EC" id="3.6.3.-" evidence="4"/>
<dbReference type="InterPro" id="IPR003439">
    <property type="entry name" value="ABC_transporter-like_ATP-bd"/>
</dbReference>
<gene>
    <name evidence="4" type="primary">ssuB_2</name>
    <name evidence="4" type="ORF">NCTC11872_01454</name>
</gene>
<dbReference type="InterPro" id="IPR050166">
    <property type="entry name" value="ABC_transporter_ATP-bind"/>
</dbReference>
<sequence length="148" mass="16520">MVRIQDLSLAFNGQTLFEHLNLTLLPNEWVSLLGSSGVGKSTLLRLLVGIETQGVVQGKILFEPKIRIAWLPQKETLYPWLSIVDNVQLQAVLFGRKSVKTTEKAKMLLEKVGMAAHWHKPCSQLSGGQKQRVALARTLMQEADLIFA</sequence>
<evidence type="ECO:0000256" key="2">
    <source>
        <dbReference type="ARBA" id="ARBA00022448"/>
    </source>
</evidence>
<evidence type="ECO:0000313" key="4">
    <source>
        <dbReference type="EMBL" id="SPX41839.1"/>
    </source>
</evidence>
<dbReference type="InterPro" id="IPR027417">
    <property type="entry name" value="P-loop_NTPase"/>
</dbReference>
<organism evidence="4 5">
    <name type="scientific">Haemophilus influenzae</name>
    <dbReference type="NCBI Taxonomy" id="727"/>
    <lineage>
        <taxon>Bacteria</taxon>
        <taxon>Pseudomonadati</taxon>
        <taxon>Pseudomonadota</taxon>
        <taxon>Gammaproteobacteria</taxon>
        <taxon>Pasteurellales</taxon>
        <taxon>Pasteurellaceae</taxon>
        <taxon>Haemophilus</taxon>
    </lineage>
</organism>
<name>A0A2X1PLJ1_HAEIF</name>
<proteinExistence type="inferred from homology"/>